<evidence type="ECO:0000256" key="2">
    <source>
        <dbReference type="SAM" id="SignalP"/>
    </source>
</evidence>
<reference evidence="4 5" key="1">
    <citation type="submission" date="2021-01" db="EMBL/GenBank/DDBJ databases">
        <title>Genomic Encyclopedia of Type Strains, Phase IV (KMG-IV): sequencing the most valuable type-strain genomes for metagenomic binning, comparative biology and taxonomic classification.</title>
        <authorList>
            <person name="Goeker M."/>
        </authorList>
    </citation>
    <scope>NUCLEOTIDE SEQUENCE [LARGE SCALE GENOMIC DNA]</scope>
    <source>
        <strain evidence="4 5">DSM 105453</strain>
    </source>
</reference>
<dbReference type="PROSITE" id="PS50234">
    <property type="entry name" value="VWFA"/>
    <property type="match status" value="1"/>
</dbReference>
<dbReference type="Proteomes" id="UP000823485">
    <property type="component" value="Unassembled WGS sequence"/>
</dbReference>
<dbReference type="SMART" id="SM00327">
    <property type="entry name" value="VWA"/>
    <property type="match status" value="1"/>
</dbReference>
<keyword evidence="5" id="KW-1185">Reference proteome</keyword>
<dbReference type="InterPro" id="IPR002035">
    <property type="entry name" value="VWF_A"/>
</dbReference>
<feature type="signal peptide" evidence="2">
    <location>
        <begin position="1"/>
        <end position="20"/>
    </location>
</feature>
<feature type="region of interest" description="Disordered" evidence="1">
    <location>
        <begin position="23"/>
        <end position="47"/>
    </location>
</feature>
<sequence>MLKKPWLILLLVCVALLGCQQDETKSGQPKENTGTSKTQKTTEEKETYSLIGEEIEKEPAGHLFEKYIGKKEFADQEEYEKAEEEAVAEYLEEIKNKDTKDWDAKQWATSIITSLRTDVGNVIQPVRDMEVKYHELKLPDGRLVQDVSEEELNEQPDEVNIAVLIDASGSMKAEVPGGIKMALAKSSIEQFSESLPENVNISLSVFGHKGTGSDQDKKLSCESIETVYPLKAYDQKAFSAALDQFDASGWTPLASAIQKAEKELKETSSEEAKTFIYVVSDGIETCDGDPVQAAKAAKHSLTDLQMNIIGFDVDDEADRQLKEVANAGGGKYTSVNNKQELDEEVTKSWKESMGKTGWRYWFSQNSHSTNVSSVRMASELRGLQGDYLTSLNREHDRMKTALNELSDEDIMDLDTKLAISDAIDERTKTVKEYADSVRQEKHREIFDTADSIKEKMDHVTKDLDL</sequence>
<keyword evidence="2" id="KW-0732">Signal</keyword>
<dbReference type="EMBL" id="JAFBFH010000017">
    <property type="protein sequence ID" value="MBM7715663.1"/>
    <property type="molecule type" value="Genomic_DNA"/>
</dbReference>
<dbReference type="Gene3D" id="3.40.50.410">
    <property type="entry name" value="von Willebrand factor, type A domain"/>
    <property type="match status" value="1"/>
</dbReference>
<dbReference type="Pfam" id="PF00092">
    <property type="entry name" value="VWA"/>
    <property type="match status" value="1"/>
</dbReference>
<feature type="chain" id="PRO_5045205207" description="VWFA domain-containing protein" evidence="2">
    <location>
        <begin position="21"/>
        <end position="465"/>
    </location>
</feature>
<gene>
    <name evidence="4" type="ORF">JOC94_002652</name>
</gene>
<dbReference type="SUPFAM" id="SSF53300">
    <property type="entry name" value="vWA-like"/>
    <property type="match status" value="1"/>
</dbReference>
<dbReference type="InterPro" id="IPR036465">
    <property type="entry name" value="vWFA_dom_sf"/>
</dbReference>
<comment type="caution">
    <text evidence="4">The sequence shown here is derived from an EMBL/GenBank/DDBJ whole genome shotgun (WGS) entry which is preliminary data.</text>
</comment>
<evidence type="ECO:0000313" key="5">
    <source>
        <dbReference type="Proteomes" id="UP000823485"/>
    </source>
</evidence>
<dbReference type="RefSeq" id="WP_205179466.1">
    <property type="nucleotide sequence ID" value="NZ_JAFBFH010000017.1"/>
</dbReference>
<accession>A0ABS2R9X6</accession>
<evidence type="ECO:0000259" key="3">
    <source>
        <dbReference type="PROSITE" id="PS50234"/>
    </source>
</evidence>
<feature type="domain" description="VWFA" evidence="3">
    <location>
        <begin position="160"/>
        <end position="349"/>
    </location>
</feature>
<evidence type="ECO:0000313" key="4">
    <source>
        <dbReference type="EMBL" id="MBM7715663.1"/>
    </source>
</evidence>
<name>A0ABS2R9X6_9BACI</name>
<organism evidence="4 5">
    <name type="scientific">Siminovitchia thermophila</name>
    <dbReference type="NCBI Taxonomy" id="1245522"/>
    <lineage>
        <taxon>Bacteria</taxon>
        <taxon>Bacillati</taxon>
        <taxon>Bacillota</taxon>
        <taxon>Bacilli</taxon>
        <taxon>Bacillales</taxon>
        <taxon>Bacillaceae</taxon>
        <taxon>Siminovitchia</taxon>
    </lineage>
</organism>
<evidence type="ECO:0000256" key="1">
    <source>
        <dbReference type="SAM" id="MobiDB-lite"/>
    </source>
</evidence>
<dbReference type="PROSITE" id="PS51257">
    <property type="entry name" value="PROKAR_LIPOPROTEIN"/>
    <property type="match status" value="1"/>
</dbReference>
<proteinExistence type="predicted"/>
<protein>
    <recommendedName>
        <fullName evidence="3">VWFA domain-containing protein</fullName>
    </recommendedName>
</protein>